<evidence type="ECO:0000256" key="3">
    <source>
        <dbReference type="ARBA" id="ARBA00023082"/>
    </source>
</evidence>
<sequence>MDGRVEDLLRRSAPRVLAALLRRYRNFETAEDAVQEALLAAATQWPRDGVPDSPLNWLVTVASRRMTDLLRSELASRRREDRIAAGIPADALVAPAADAGTSGEDDTLTLLLLCCHPGLTPSSQIVLTLRAVGGLTTAEIAHAFLVPEKTMAQRVTRAKQRVKAAGARFEPPPEADRAERLRSVLHVLYLIFNEGYTASSGPELHRAELTAEAIRLTRTVHALLPGDGEVAGLLALMLLTDARRPARTGPEGDLVPLVDQDRGRWHRESLDEGIALITRTLATARIGPYQVQAAIAAVHAEAARAEDTDWTQIVGLYQLLERLDPSPMVTLNHAVAVAMVHGPRAGLALLDPLAADDRTARHHRLHAVRAHLLEQAGERDAAEQEYRSAARLTTSLPEQRYLHARADGLAR</sequence>
<dbReference type="InterPro" id="IPR013249">
    <property type="entry name" value="RNA_pol_sigma70_r4_t2"/>
</dbReference>
<keyword evidence="9" id="KW-1185">Reference proteome</keyword>
<dbReference type="SUPFAM" id="SSF88659">
    <property type="entry name" value="Sigma3 and sigma4 domains of RNA polymerase sigma factors"/>
    <property type="match status" value="1"/>
</dbReference>
<dbReference type="InterPro" id="IPR036388">
    <property type="entry name" value="WH-like_DNA-bd_sf"/>
</dbReference>
<evidence type="ECO:0000313" key="9">
    <source>
        <dbReference type="Proteomes" id="UP001597419"/>
    </source>
</evidence>
<dbReference type="InterPro" id="IPR007627">
    <property type="entry name" value="RNA_pol_sigma70_r2"/>
</dbReference>
<dbReference type="SUPFAM" id="SSF88946">
    <property type="entry name" value="Sigma2 domain of RNA polymerase sigma factors"/>
    <property type="match status" value="1"/>
</dbReference>
<organism evidence="8 9">
    <name type="scientific">Amycolatopsis samaneae</name>
    <dbReference type="NCBI Taxonomy" id="664691"/>
    <lineage>
        <taxon>Bacteria</taxon>
        <taxon>Bacillati</taxon>
        <taxon>Actinomycetota</taxon>
        <taxon>Actinomycetes</taxon>
        <taxon>Pseudonocardiales</taxon>
        <taxon>Pseudonocardiaceae</taxon>
        <taxon>Amycolatopsis</taxon>
    </lineage>
</organism>
<dbReference type="RefSeq" id="WP_345405712.1">
    <property type="nucleotide sequence ID" value="NZ_BAABHG010000018.1"/>
</dbReference>
<dbReference type="Gene3D" id="1.10.1740.10">
    <property type="match status" value="1"/>
</dbReference>
<dbReference type="EMBL" id="JBHUKU010000011">
    <property type="protein sequence ID" value="MFD2461100.1"/>
    <property type="molecule type" value="Genomic_DNA"/>
</dbReference>
<proteinExistence type="inferred from homology"/>
<evidence type="ECO:0000259" key="6">
    <source>
        <dbReference type="Pfam" id="PF08281"/>
    </source>
</evidence>
<dbReference type="InterPro" id="IPR013325">
    <property type="entry name" value="RNA_pol_sigma_r2"/>
</dbReference>
<feature type="domain" description="DUF6596" evidence="7">
    <location>
        <begin position="180"/>
        <end position="280"/>
    </location>
</feature>
<comment type="similarity">
    <text evidence="1">Belongs to the sigma-70 factor family. ECF subfamily.</text>
</comment>
<evidence type="ECO:0000256" key="4">
    <source>
        <dbReference type="ARBA" id="ARBA00023163"/>
    </source>
</evidence>
<dbReference type="Pfam" id="PF08281">
    <property type="entry name" value="Sigma70_r4_2"/>
    <property type="match status" value="1"/>
</dbReference>
<dbReference type="InterPro" id="IPR013324">
    <property type="entry name" value="RNA_pol_sigma_r3/r4-like"/>
</dbReference>
<keyword evidence="4" id="KW-0804">Transcription</keyword>
<feature type="domain" description="RNA polymerase sigma factor 70 region 4 type 2" evidence="6">
    <location>
        <begin position="111"/>
        <end position="161"/>
    </location>
</feature>
<protein>
    <submittedName>
        <fullName evidence="8">RNA polymerase sigma factor</fullName>
    </submittedName>
</protein>
<dbReference type="InterPro" id="IPR046531">
    <property type="entry name" value="DUF6596"/>
</dbReference>
<dbReference type="NCBIfam" id="TIGR02937">
    <property type="entry name" value="sigma70-ECF"/>
    <property type="match status" value="1"/>
</dbReference>
<dbReference type="InterPro" id="IPR014284">
    <property type="entry name" value="RNA_pol_sigma-70_dom"/>
</dbReference>
<comment type="caution">
    <text evidence="8">The sequence shown here is derived from an EMBL/GenBank/DDBJ whole genome shotgun (WGS) entry which is preliminary data.</text>
</comment>
<accession>A0ABW5GJZ5</accession>
<evidence type="ECO:0000259" key="7">
    <source>
        <dbReference type="Pfam" id="PF20239"/>
    </source>
</evidence>
<evidence type="ECO:0000256" key="2">
    <source>
        <dbReference type="ARBA" id="ARBA00023015"/>
    </source>
</evidence>
<dbReference type="Proteomes" id="UP001597419">
    <property type="component" value="Unassembled WGS sequence"/>
</dbReference>
<keyword evidence="3" id="KW-0731">Sigma factor</keyword>
<feature type="domain" description="RNA polymerase sigma-70 region 2" evidence="5">
    <location>
        <begin position="8"/>
        <end position="73"/>
    </location>
</feature>
<gene>
    <name evidence="8" type="ORF">ACFSYJ_21015</name>
</gene>
<name>A0ABW5GJZ5_9PSEU</name>
<evidence type="ECO:0000313" key="8">
    <source>
        <dbReference type="EMBL" id="MFD2461100.1"/>
    </source>
</evidence>
<dbReference type="Pfam" id="PF04542">
    <property type="entry name" value="Sigma70_r2"/>
    <property type="match status" value="1"/>
</dbReference>
<dbReference type="Pfam" id="PF20239">
    <property type="entry name" value="DUF6596"/>
    <property type="match status" value="1"/>
</dbReference>
<dbReference type="PANTHER" id="PTHR47756:SF2">
    <property type="entry name" value="BLL6612 PROTEIN"/>
    <property type="match status" value="1"/>
</dbReference>
<reference evidence="9" key="1">
    <citation type="journal article" date="2019" name="Int. J. Syst. Evol. Microbiol.">
        <title>The Global Catalogue of Microorganisms (GCM) 10K type strain sequencing project: providing services to taxonomists for standard genome sequencing and annotation.</title>
        <authorList>
            <consortium name="The Broad Institute Genomics Platform"/>
            <consortium name="The Broad Institute Genome Sequencing Center for Infectious Disease"/>
            <person name="Wu L."/>
            <person name="Ma J."/>
        </authorList>
    </citation>
    <scope>NUCLEOTIDE SEQUENCE [LARGE SCALE GENOMIC DNA]</scope>
    <source>
        <strain evidence="9">CGMCC 4.7643</strain>
    </source>
</reference>
<keyword evidence="2" id="KW-0805">Transcription regulation</keyword>
<dbReference type="Gene3D" id="1.10.10.10">
    <property type="entry name" value="Winged helix-like DNA-binding domain superfamily/Winged helix DNA-binding domain"/>
    <property type="match status" value="1"/>
</dbReference>
<evidence type="ECO:0000259" key="5">
    <source>
        <dbReference type="Pfam" id="PF04542"/>
    </source>
</evidence>
<dbReference type="PANTHER" id="PTHR47756">
    <property type="entry name" value="BLL6612 PROTEIN-RELATED"/>
    <property type="match status" value="1"/>
</dbReference>
<evidence type="ECO:0000256" key="1">
    <source>
        <dbReference type="ARBA" id="ARBA00010641"/>
    </source>
</evidence>